<reference evidence="2" key="1">
    <citation type="journal article" date="2012" name="Nature">
        <title>The oyster genome reveals stress adaptation and complexity of shell formation.</title>
        <authorList>
            <person name="Zhang G."/>
            <person name="Fang X."/>
            <person name="Guo X."/>
            <person name="Li L."/>
            <person name="Luo R."/>
            <person name="Xu F."/>
            <person name="Yang P."/>
            <person name="Zhang L."/>
            <person name="Wang X."/>
            <person name="Qi H."/>
            <person name="Xiong Z."/>
            <person name="Que H."/>
            <person name="Xie Y."/>
            <person name="Holland P.W."/>
            <person name="Paps J."/>
            <person name="Zhu Y."/>
            <person name="Wu F."/>
            <person name="Chen Y."/>
            <person name="Wang J."/>
            <person name="Peng C."/>
            <person name="Meng J."/>
            <person name="Yang L."/>
            <person name="Liu J."/>
            <person name="Wen B."/>
            <person name="Zhang N."/>
            <person name="Huang Z."/>
            <person name="Zhu Q."/>
            <person name="Feng Y."/>
            <person name="Mount A."/>
            <person name="Hedgecock D."/>
            <person name="Xu Z."/>
            <person name="Liu Y."/>
            <person name="Domazet-Loso T."/>
            <person name="Du Y."/>
            <person name="Sun X."/>
            <person name="Zhang S."/>
            <person name="Liu B."/>
            <person name="Cheng P."/>
            <person name="Jiang X."/>
            <person name="Li J."/>
            <person name="Fan D."/>
            <person name="Wang W."/>
            <person name="Fu W."/>
            <person name="Wang T."/>
            <person name="Wang B."/>
            <person name="Zhang J."/>
            <person name="Peng Z."/>
            <person name="Li Y."/>
            <person name="Li N."/>
            <person name="Wang J."/>
            <person name="Chen M."/>
            <person name="He Y."/>
            <person name="Tan F."/>
            <person name="Song X."/>
            <person name="Zheng Q."/>
            <person name="Huang R."/>
            <person name="Yang H."/>
            <person name="Du X."/>
            <person name="Chen L."/>
            <person name="Yang M."/>
            <person name="Gaffney P.M."/>
            <person name="Wang S."/>
            <person name="Luo L."/>
            <person name="She Z."/>
            <person name="Ming Y."/>
            <person name="Huang W."/>
            <person name="Zhang S."/>
            <person name="Huang B."/>
            <person name="Zhang Y."/>
            <person name="Qu T."/>
            <person name="Ni P."/>
            <person name="Miao G."/>
            <person name="Wang J."/>
            <person name="Wang Q."/>
            <person name="Steinberg C.E."/>
            <person name="Wang H."/>
            <person name="Li N."/>
            <person name="Qian L."/>
            <person name="Zhang G."/>
            <person name="Li Y."/>
            <person name="Yang H."/>
            <person name="Liu X."/>
            <person name="Wang J."/>
            <person name="Yin Y."/>
            <person name="Wang J."/>
        </authorList>
    </citation>
    <scope>NUCLEOTIDE SEQUENCE [LARGE SCALE GENOMIC DNA]</scope>
    <source>
        <strain evidence="2">05x7-T-G4-1.051#20</strain>
    </source>
</reference>
<feature type="region of interest" description="Disordered" evidence="1">
    <location>
        <begin position="32"/>
        <end position="77"/>
    </location>
</feature>
<protein>
    <submittedName>
        <fullName evidence="2">Uncharacterized protein</fullName>
    </submittedName>
</protein>
<gene>
    <name evidence="2" type="ORF">CGI_10015935</name>
</gene>
<name>K1RAN0_MAGGI</name>
<proteinExistence type="predicted"/>
<sequence length="100" mass="10882">MLFNYRALLSSGVQVLGRIVLQSQCRSIRKQVRSGSKENGKYGLGNEESEEEESIEVEPGAGTDSANTQLPGGVVDKKGVVTENTMVKERGVVEEKIKID</sequence>
<accession>K1RAN0</accession>
<evidence type="ECO:0000256" key="1">
    <source>
        <dbReference type="SAM" id="MobiDB-lite"/>
    </source>
</evidence>
<organism evidence="2">
    <name type="scientific">Magallana gigas</name>
    <name type="common">Pacific oyster</name>
    <name type="synonym">Crassostrea gigas</name>
    <dbReference type="NCBI Taxonomy" id="29159"/>
    <lineage>
        <taxon>Eukaryota</taxon>
        <taxon>Metazoa</taxon>
        <taxon>Spiralia</taxon>
        <taxon>Lophotrochozoa</taxon>
        <taxon>Mollusca</taxon>
        <taxon>Bivalvia</taxon>
        <taxon>Autobranchia</taxon>
        <taxon>Pteriomorphia</taxon>
        <taxon>Ostreida</taxon>
        <taxon>Ostreoidea</taxon>
        <taxon>Ostreidae</taxon>
        <taxon>Magallana</taxon>
    </lineage>
</organism>
<dbReference type="InParanoid" id="K1RAN0"/>
<dbReference type="EMBL" id="JH817335">
    <property type="protein sequence ID" value="EKC42808.1"/>
    <property type="molecule type" value="Genomic_DNA"/>
</dbReference>
<feature type="compositionally biased region" description="Acidic residues" evidence="1">
    <location>
        <begin position="47"/>
        <end position="56"/>
    </location>
</feature>
<dbReference type="AlphaFoldDB" id="K1RAN0"/>
<evidence type="ECO:0000313" key="2">
    <source>
        <dbReference type="EMBL" id="EKC42808.1"/>
    </source>
</evidence>
<dbReference type="HOGENOM" id="CLU_2308730_0_0_1"/>